<protein>
    <submittedName>
        <fullName evidence="2">DUF4123 domain-containing protein</fullName>
    </submittedName>
</protein>
<reference evidence="2 3" key="1">
    <citation type="submission" date="2019-09" db="EMBL/GenBank/DDBJ databases">
        <title>Photobacterium damselae subsp. damselae CDC-2227-81, a human clinical isolate.</title>
        <authorList>
            <person name="Osorio C.R."/>
        </authorList>
    </citation>
    <scope>NUCLEOTIDE SEQUENCE [LARGE SCALE GENOMIC DNA]</scope>
    <source>
        <strain evidence="2 3">CDC-2227-81</strain>
    </source>
</reference>
<dbReference type="RefSeq" id="WP_151182516.1">
    <property type="nucleotide sequence ID" value="NZ_VZUQ01000039.1"/>
</dbReference>
<accession>A0AAD3WZG0</accession>
<comment type="caution">
    <text evidence="2">The sequence shown here is derived from an EMBL/GenBank/DDBJ whole genome shotgun (WGS) entry which is preliminary data.</text>
</comment>
<evidence type="ECO:0000259" key="1">
    <source>
        <dbReference type="Pfam" id="PF13503"/>
    </source>
</evidence>
<feature type="domain" description="DUF4123" evidence="1">
    <location>
        <begin position="27"/>
        <end position="147"/>
    </location>
</feature>
<dbReference type="AlphaFoldDB" id="A0AAD3WZG0"/>
<dbReference type="InterPro" id="IPR025391">
    <property type="entry name" value="DUF4123"/>
</dbReference>
<organism evidence="2 3">
    <name type="scientific">Photobacterium damselae subsp. damselae</name>
    <name type="common">Listonella damsela</name>
    <dbReference type="NCBI Taxonomy" id="85581"/>
    <lineage>
        <taxon>Bacteria</taxon>
        <taxon>Pseudomonadati</taxon>
        <taxon>Pseudomonadota</taxon>
        <taxon>Gammaproteobacteria</taxon>
        <taxon>Vibrionales</taxon>
        <taxon>Vibrionaceae</taxon>
        <taxon>Photobacterium</taxon>
    </lineage>
</organism>
<sequence length="209" mass="24091">MLDPQTLNQYGVNLSAPIIHKANHTYHYAIIEPTRCESLDKWRYGLLAEPPRRESLFDSTIYQAIPDGPVLLDLTAANEEFLACLYQQAEVVPLGCFFSSEANFDECLTLLRGRITAKTSQASALFRFFEPRGLLALISALSEDEKRALFYKTVTLSWFHHEWLTAHIPQQEDIHFQDLKTYQWVLTENKMNKMEETLLMQSYHGGCNK</sequence>
<proteinExistence type="predicted"/>
<dbReference type="EMBL" id="VZUQ01000039">
    <property type="protein sequence ID" value="KAB1182700.1"/>
    <property type="molecule type" value="Genomic_DNA"/>
</dbReference>
<evidence type="ECO:0000313" key="3">
    <source>
        <dbReference type="Proteomes" id="UP000480943"/>
    </source>
</evidence>
<dbReference type="Pfam" id="PF13503">
    <property type="entry name" value="DUF4123"/>
    <property type="match status" value="1"/>
</dbReference>
<evidence type="ECO:0000313" key="2">
    <source>
        <dbReference type="EMBL" id="KAB1182700.1"/>
    </source>
</evidence>
<dbReference type="Proteomes" id="UP000480943">
    <property type="component" value="Unassembled WGS sequence"/>
</dbReference>
<name>A0AAD3WZG0_PHODD</name>
<gene>
    <name evidence="2" type="ORF">F6450_05820</name>
</gene>